<accession>A0A0E2EL01</accession>
<dbReference type="PANTHER" id="PTHR11629">
    <property type="entry name" value="VACUOLAR PROTON ATPASES"/>
    <property type="match status" value="1"/>
</dbReference>
<evidence type="ECO:0000256" key="3">
    <source>
        <dbReference type="ARBA" id="ARBA00022448"/>
    </source>
</evidence>
<feature type="transmembrane region" description="Helical" evidence="8">
    <location>
        <begin position="518"/>
        <end position="539"/>
    </location>
</feature>
<dbReference type="InterPro" id="IPR002490">
    <property type="entry name" value="V-ATPase_116kDa_su"/>
</dbReference>
<dbReference type="GO" id="GO:0016471">
    <property type="term" value="C:vacuolar proton-transporting V-type ATPase complex"/>
    <property type="evidence" value="ECO:0007669"/>
    <property type="project" value="TreeGrafter"/>
</dbReference>
<evidence type="ECO:0000256" key="6">
    <source>
        <dbReference type="ARBA" id="ARBA00023065"/>
    </source>
</evidence>
<evidence type="ECO:0000313" key="9">
    <source>
        <dbReference type="EMBL" id="EMB36263.1"/>
    </source>
</evidence>
<keyword evidence="7 8" id="KW-0472">Membrane</keyword>
<evidence type="ECO:0000256" key="1">
    <source>
        <dbReference type="ARBA" id="ARBA00004141"/>
    </source>
</evidence>
<evidence type="ECO:0000256" key="8">
    <source>
        <dbReference type="SAM" id="Phobius"/>
    </source>
</evidence>
<evidence type="ECO:0000256" key="2">
    <source>
        <dbReference type="ARBA" id="ARBA00009904"/>
    </source>
</evidence>
<dbReference type="GO" id="GO:0007035">
    <property type="term" value="P:vacuolar acidification"/>
    <property type="evidence" value="ECO:0007669"/>
    <property type="project" value="TreeGrafter"/>
</dbReference>
<feature type="transmembrane region" description="Helical" evidence="8">
    <location>
        <begin position="484"/>
        <end position="506"/>
    </location>
</feature>
<dbReference type="Proteomes" id="UP000011705">
    <property type="component" value="Chromosome"/>
</dbReference>
<dbReference type="GO" id="GO:0046961">
    <property type="term" value="F:proton-transporting ATPase activity, rotational mechanism"/>
    <property type="evidence" value="ECO:0007669"/>
    <property type="project" value="InterPro"/>
</dbReference>
<dbReference type="PATRIC" id="fig|999432.5.peg.471"/>
<gene>
    <name evidence="9" type="ORF">HMPREF9726_00455</name>
</gene>
<feature type="transmembrane region" description="Helical" evidence="8">
    <location>
        <begin position="329"/>
        <end position="361"/>
    </location>
</feature>
<proteinExistence type="inferred from homology"/>
<feature type="transmembrane region" description="Helical" evidence="8">
    <location>
        <begin position="460"/>
        <end position="478"/>
    </location>
</feature>
<reference evidence="9" key="1">
    <citation type="submission" date="2012-01" db="EMBL/GenBank/DDBJ databases">
        <title>The Genome Sequence of Treponema denticola H-22.</title>
        <authorList>
            <consortium name="The Broad Institute Genome Sequencing Platform"/>
            <person name="Earl A."/>
            <person name="Ward D."/>
            <person name="Feldgarden M."/>
            <person name="Gevers D."/>
            <person name="Blanton J.M."/>
            <person name="Fenno C.J."/>
            <person name="Baranova O.V."/>
            <person name="Mathney J."/>
            <person name="Dewhirst F.E."/>
            <person name="Izard J."/>
            <person name="Young S.K."/>
            <person name="Zeng Q."/>
            <person name="Gargeya S."/>
            <person name="Fitzgerald M."/>
            <person name="Haas B."/>
            <person name="Abouelleil A."/>
            <person name="Alvarado L."/>
            <person name="Arachchi H.M."/>
            <person name="Berlin A."/>
            <person name="Chapman S.B."/>
            <person name="Gearin G."/>
            <person name="Goldberg J."/>
            <person name="Griggs A."/>
            <person name="Gujja S."/>
            <person name="Hansen M."/>
            <person name="Heiman D."/>
            <person name="Howarth C."/>
            <person name="Larimer J."/>
            <person name="Lui A."/>
            <person name="MacDonald P.J.P."/>
            <person name="McCowen C."/>
            <person name="Montmayeur A."/>
            <person name="Murphy C."/>
            <person name="Neiman D."/>
            <person name="Pearson M."/>
            <person name="Priest M."/>
            <person name="Roberts A."/>
            <person name="Saif S."/>
            <person name="Shea T."/>
            <person name="Sisk P."/>
            <person name="Stolte C."/>
            <person name="Sykes S."/>
            <person name="Wortman J."/>
            <person name="Nusbaum C."/>
            <person name="Birren B."/>
        </authorList>
    </citation>
    <scope>NUCLEOTIDE SEQUENCE [LARGE SCALE GENOMIC DNA]</scope>
    <source>
        <strain evidence="9">H-22</strain>
    </source>
</reference>
<dbReference type="Pfam" id="PF01496">
    <property type="entry name" value="V_ATPase_I"/>
    <property type="match status" value="1"/>
</dbReference>
<sequence>MIVPMKKVTLLVLKKEQRHALKDLRKLGLLHIEDRPANGTLINELRSEKNDITLAMSLLTEYLPKKEKKGVTPPSLLSEEDTLTFVDSVLSLTASYKSNMEESARLSGEIASYAEWGEINTADFNFLEEKGIYLFPATTSLKTYSSLSEDIKTILVGKGKTGVRFLIWSKTNALPVDLPQDIIPLKLPETSVKALKEKLKSLMAKISSYKQEMTKMSAYLNSLRALDEIVTKKLQFEIVHDGMQTIDFGNQDDEERVQLVWLTGYIPCEEEAKLSSLAKEKSWAYISQDPEEEDPVPTKIKRNKIVNLISPLIDFLGTVPGYTEPDISLWFLLFFGIFFAMIFGDAGYGAVLFVISIILILKTKAKKQKVPTAFYMFGYLGLMTIIWGTLVCNWFGMSTEIVPPFLKNLAVPAIANFTPEDVRNQNQILLCFTLGLTQLMIAHVVSLFRNIKSPKFLADVGSLSMLGGMYFVVLNLVVDSQKYAINNAVLLAIGAGFALNFIFVNYSKGIGQAIVESLKNIINMLLGVVNVFADIMSYIRLWAVGLAGGAISATVNEMAGPALGGFIIFAGVLLLLFGHGLNYIMNVLSVIVHGVRLNTLEFSNHVGLTWSGFKYEPFNE</sequence>
<dbReference type="GO" id="GO:0051117">
    <property type="term" value="F:ATPase binding"/>
    <property type="evidence" value="ECO:0007669"/>
    <property type="project" value="TreeGrafter"/>
</dbReference>
<dbReference type="AlphaFoldDB" id="A0A0E2EL01"/>
<evidence type="ECO:0000256" key="4">
    <source>
        <dbReference type="ARBA" id="ARBA00022692"/>
    </source>
</evidence>
<keyword evidence="5 8" id="KW-1133">Transmembrane helix</keyword>
<keyword evidence="3" id="KW-0813">Transport</keyword>
<evidence type="ECO:0000256" key="5">
    <source>
        <dbReference type="ARBA" id="ARBA00022989"/>
    </source>
</evidence>
<protein>
    <submittedName>
        <fullName evidence="9">Uncharacterized protein</fullName>
    </submittedName>
</protein>
<dbReference type="RefSeq" id="WP_002669355.1">
    <property type="nucleotide sequence ID" value="NZ_CM001795.1"/>
</dbReference>
<keyword evidence="4 8" id="KW-0812">Transmembrane</keyword>
<evidence type="ECO:0000256" key="7">
    <source>
        <dbReference type="ARBA" id="ARBA00023136"/>
    </source>
</evidence>
<keyword evidence="6" id="KW-0406">Ion transport</keyword>
<dbReference type="PANTHER" id="PTHR11629:SF63">
    <property type="entry name" value="V-TYPE PROTON ATPASE SUBUNIT A"/>
    <property type="match status" value="1"/>
</dbReference>
<comment type="similarity">
    <text evidence="2">Belongs to the V-ATPase 116 kDa subunit family.</text>
</comment>
<dbReference type="GO" id="GO:0033179">
    <property type="term" value="C:proton-transporting V-type ATPase, V0 domain"/>
    <property type="evidence" value="ECO:0007669"/>
    <property type="project" value="InterPro"/>
</dbReference>
<feature type="transmembrane region" description="Helical" evidence="8">
    <location>
        <begin position="427"/>
        <end position="448"/>
    </location>
</feature>
<name>A0A0E2EL01_TREDN</name>
<feature type="transmembrane region" description="Helical" evidence="8">
    <location>
        <begin position="373"/>
        <end position="396"/>
    </location>
</feature>
<dbReference type="EMBL" id="AGDV01000001">
    <property type="protein sequence ID" value="EMB36263.1"/>
    <property type="molecule type" value="Genomic_DNA"/>
</dbReference>
<comment type="subcellular location">
    <subcellularLocation>
        <location evidence="1">Membrane</location>
        <topology evidence="1">Multi-pass membrane protein</topology>
    </subcellularLocation>
</comment>
<feature type="transmembrane region" description="Helical" evidence="8">
    <location>
        <begin position="559"/>
        <end position="577"/>
    </location>
</feature>
<comment type="caution">
    <text evidence="9">The sequence shown here is derived from an EMBL/GenBank/DDBJ whole genome shotgun (WGS) entry which is preliminary data.</text>
</comment>
<dbReference type="HOGENOM" id="CLU_025558_1_1_12"/>
<organism evidence="9">
    <name type="scientific">Treponema denticola H-22</name>
    <dbReference type="NCBI Taxonomy" id="999432"/>
    <lineage>
        <taxon>Bacteria</taxon>
        <taxon>Pseudomonadati</taxon>
        <taxon>Spirochaetota</taxon>
        <taxon>Spirochaetia</taxon>
        <taxon>Spirochaetales</taxon>
        <taxon>Treponemataceae</taxon>
        <taxon>Treponema</taxon>
    </lineage>
</organism>